<accession>A0ABW9VFJ1</accession>
<organism evidence="3 4">
    <name type="scientific">Duganella qianjiadongensis</name>
    <dbReference type="NCBI Taxonomy" id="2692176"/>
    <lineage>
        <taxon>Bacteria</taxon>
        <taxon>Pseudomonadati</taxon>
        <taxon>Pseudomonadota</taxon>
        <taxon>Betaproteobacteria</taxon>
        <taxon>Burkholderiales</taxon>
        <taxon>Oxalobacteraceae</taxon>
        <taxon>Telluria group</taxon>
        <taxon>Duganella</taxon>
    </lineage>
</organism>
<dbReference type="Proteomes" id="UP000478090">
    <property type="component" value="Unassembled WGS sequence"/>
</dbReference>
<name>A0ABW9VFJ1_9BURK</name>
<evidence type="ECO:0000256" key="1">
    <source>
        <dbReference type="SAM" id="Phobius"/>
    </source>
</evidence>
<dbReference type="PIRSF" id="PIRSF016919">
    <property type="entry name" value="HupE_UreJ"/>
    <property type="match status" value="1"/>
</dbReference>
<feature type="transmembrane region" description="Helical" evidence="1">
    <location>
        <begin position="37"/>
        <end position="58"/>
    </location>
</feature>
<feature type="transmembrane region" description="Helical" evidence="1">
    <location>
        <begin position="89"/>
        <end position="107"/>
    </location>
</feature>
<feature type="transmembrane region" description="Helical" evidence="1">
    <location>
        <begin position="114"/>
        <end position="130"/>
    </location>
</feature>
<dbReference type="EMBL" id="WWCM01000001">
    <property type="protein sequence ID" value="MYM37801.1"/>
    <property type="molecule type" value="Genomic_DNA"/>
</dbReference>
<keyword evidence="4" id="KW-1185">Reference proteome</keyword>
<dbReference type="InterPro" id="IPR007038">
    <property type="entry name" value="HupE_UreJ"/>
</dbReference>
<feature type="signal peptide" evidence="2">
    <location>
        <begin position="1"/>
        <end position="21"/>
    </location>
</feature>
<protein>
    <submittedName>
        <fullName evidence="3">HupE-UreJ family metal transporter</fullName>
    </submittedName>
</protein>
<gene>
    <name evidence="3" type="ORF">GTP27_00465</name>
</gene>
<dbReference type="RefSeq" id="WP_161037239.1">
    <property type="nucleotide sequence ID" value="NZ_WWCM01000001.1"/>
</dbReference>
<reference evidence="3 4" key="1">
    <citation type="submission" date="2019-12" db="EMBL/GenBank/DDBJ databases">
        <title>Novel species isolated from a subtropical stream in China.</title>
        <authorList>
            <person name="Lu H."/>
        </authorList>
    </citation>
    <scope>NUCLEOTIDE SEQUENCE [LARGE SCALE GENOMIC DNA]</scope>
    <source>
        <strain evidence="3 4">CY13W</strain>
    </source>
</reference>
<keyword evidence="1" id="KW-1133">Transmembrane helix</keyword>
<proteinExistence type="predicted"/>
<feature type="transmembrane region" description="Helical" evidence="1">
    <location>
        <begin position="65"/>
        <end position="83"/>
    </location>
</feature>
<sequence length="185" mass="18874">MNPIRFIALAALAIASTYAQAHVQGAGWHSHGFRDGLLHPLTGLDHLLAMLAVGMWSVRQSAKAALPLGFLGLLLVGVLSGVAGLEIPGLEAGIALTVAMLGVLLAAAVRLPQWLAAAMLATFAILHGNAHGHELPAVASTLGLMLTSALLVYAGRVLGLAVSLRMLKWTGAALAASGAMLLTLA</sequence>
<keyword evidence="2" id="KW-0732">Signal</keyword>
<feature type="transmembrane region" description="Helical" evidence="1">
    <location>
        <begin position="136"/>
        <end position="154"/>
    </location>
</feature>
<keyword evidence="1" id="KW-0812">Transmembrane</keyword>
<evidence type="ECO:0000313" key="4">
    <source>
        <dbReference type="Proteomes" id="UP000478090"/>
    </source>
</evidence>
<comment type="caution">
    <text evidence="3">The sequence shown here is derived from an EMBL/GenBank/DDBJ whole genome shotgun (WGS) entry which is preliminary data.</text>
</comment>
<evidence type="ECO:0000256" key="2">
    <source>
        <dbReference type="SAM" id="SignalP"/>
    </source>
</evidence>
<keyword evidence="1" id="KW-0472">Membrane</keyword>
<dbReference type="Pfam" id="PF04955">
    <property type="entry name" value="HupE_UreJ"/>
    <property type="match status" value="1"/>
</dbReference>
<feature type="chain" id="PRO_5046363824" evidence="2">
    <location>
        <begin position="22"/>
        <end position="185"/>
    </location>
</feature>
<evidence type="ECO:0000313" key="3">
    <source>
        <dbReference type="EMBL" id="MYM37801.1"/>
    </source>
</evidence>